<evidence type="ECO:0000313" key="3">
    <source>
        <dbReference type="Proteomes" id="UP001220238"/>
    </source>
</evidence>
<evidence type="ECO:0000256" key="1">
    <source>
        <dbReference type="SAM" id="MobiDB-lite"/>
    </source>
</evidence>
<evidence type="ECO:0008006" key="4">
    <source>
        <dbReference type="Google" id="ProtNLM"/>
    </source>
</evidence>
<dbReference type="Proteomes" id="UP001220238">
    <property type="component" value="Chromosome"/>
</dbReference>
<dbReference type="RefSeq" id="WP_081914002.1">
    <property type="nucleotide sequence ID" value="NZ_CP046975.1"/>
</dbReference>
<feature type="compositionally biased region" description="Polar residues" evidence="1">
    <location>
        <begin position="328"/>
        <end position="338"/>
    </location>
</feature>
<dbReference type="GeneID" id="92767544"/>
<reference evidence="2" key="1">
    <citation type="submission" date="2023-03" db="EMBL/GenBank/DDBJ databases">
        <title>Corynebacterium amycolatum SB-1.</title>
        <authorList>
            <person name="Jo H."/>
        </authorList>
    </citation>
    <scope>NUCLEOTIDE SEQUENCE</scope>
    <source>
        <strain evidence="2">SB-1</strain>
    </source>
</reference>
<evidence type="ECO:0000313" key="2">
    <source>
        <dbReference type="EMBL" id="WET44593.1"/>
    </source>
</evidence>
<accession>A0AB38XXF8</accession>
<name>A0AB38XXF8_CORAY</name>
<dbReference type="AlphaFoldDB" id="A0AB38XXF8"/>
<proteinExistence type="predicted"/>
<sequence>MPLSLWLLITAIIITAGAHVPVRGRSLRDRLRRTEPGQFIGLRLTPGLRSQLSAADIVSLADDSPVTLDALCFYHIAPEIRGEHAHRYFRAAERSGTTPEPWTHLVATLPVEASTDKALRFLIHRLGTLGIRARRLTAQECALTESSAEVVQLRRTGRSHHVAALGRKPHLWLSRQRDVAITNGPAQVIGVGSSGQTITMCPANLPRLEVDCGNQDICELLIGMLSLGYRVGIRTSRPHFFTVALDLGAVLLARAGDDTVDVVVVEEYEPDLRTGIARIIEVSRAGSPTAAASEMPASCPRLVMGEFTWTLSTSRTTDELQPLAMRATSGSVPESTRPNLADRPAPGSRQAHPAALGHSEHHFLGHPADRLLQEAHPPSASVHR</sequence>
<organism evidence="2 3">
    <name type="scientific">Corynebacterium amycolatum</name>
    <dbReference type="NCBI Taxonomy" id="43765"/>
    <lineage>
        <taxon>Bacteria</taxon>
        <taxon>Bacillati</taxon>
        <taxon>Actinomycetota</taxon>
        <taxon>Actinomycetes</taxon>
        <taxon>Mycobacteriales</taxon>
        <taxon>Corynebacteriaceae</taxon>
        <taxon>Corynebacterium</taxon>
    </lineage>
</organism>
<gene>
    <name evidence="2" type="ORF">P2W56_03945</name>
</gene>
<protein>
    <recommendedName>
        <fullName evidence="4">Secreted protein</fullName>
    </recommendedName>
</protein>
<dbReference type="EMBL" id="CP120206">
    <property type="protein sequence ID" value="WET44593.1"/>
    <property type="molecule type" value="Genomic_DNA"/>
</dbReference>
<feature type="region of interest" description="Disordered" evidence="1">
    <location>
        <begin position="318"/>
        <end position="361"/>
    </location>
</feature>